<sequence length="77" mass="8508">MVSAPSIVLFILGCPKMRVFQVTSVVSVTPTQLVVVCSIETALLKYTFALLYKYRGIASTTAAFYTKRRSSQAFLSH</sequence>
<dbReference type="RefSeq" id="XP_024575960.1">
    <property type="nucleotide sequence ID" value="XM_024725155.1"/>
</dbReference>
<protein>
    <submittedName>
        <fullName evidence="1">Uncharacterized protein</fullName>
    </submittedName>
</protein>
<proteinExistence type="predicted"/>
<evidence type="ECO:0000313" key="1">
    <source>
        <dbReference type="EMBL" id="CEG39591.1"/>
    </source>
</evidence>
<dbReference type="GeneID" id="36404885"/>
<organism evidence="1 2">
    <name type="scientific">Plasmopara halstedii</name>
    <name type="common">Downy mildew of sunflower</name>
    <dbReference type="NCBI Taxonomy" id="4781"/>
    <lineage>
        <taxon>Eukaryota</taxon>
        <taxon>Sar</taxon>
        <taxon>Stramenopiles</taxon>
        <taxon>Oomycota</taxon>
        <taxon>Peronosporomycetes</taxon>
        <taxon>Peronosporales</taxon>
        <taxon>Peronosporaceae</taxon>
        <taxon>Plasmopara</taxon>
    </lineage>
</organism>
<accession>A0A0P1AF68</accession>
<keyword evidence="2" id="KW-1185">Reference proteome</keyword>
<evidence type="ECO:0000313" key="2">
    <source>
        <dbReference type="Proteomes" id="UP000054928"/>
    </source>
</evidence>
<reference evidence="2" key="1">
    <citation type="submission" date="2014-09" db="EMBL/GenBank/DDBJ databases">
        <authorList>
            <person name="Sharma Rahul"/>
            <person name="Thines Marco"/>
        </authorList>
    </citation>
    <scope>NUCLEOTIDE SEQUENCE [LARGE SCALE GENOMIC DNA]</scope>
</reference>
<dbReference type="EMBL" id="CCYD01000428">
    <property type="protein sequence ID" value="CEG39591.1"/>
    <property type="molecule type" value="Genomic_DNA"/>
</dbReference>
<name>A0A0P1AF68_PLAHL</name>
<dbReference type="AlphaFoldDB" id="A0A0P1AF68"/>
<dbReference type="Proteomes" id="UP000054928">
    <property type="component" value="Unassembled WGS sequence"/>
</dbReference>